<dbReference type="PRINTS" id="PR00059">
    <property type="entry name" value="RIBOSOMALL6"/>
</dbReference>
<dbReference type="GO" id="GO:0019843">
    <property type="term" value="F:rRNA binding"/>
    <property type="evidence" value="ECO:0007669"/>
    <property type="project" value="UniProtKB-UniRule"/>
</dbReference>
<evidence type="ECO:0000256" key="2">
    <source>
        <dbReference type="ARBA" id="ARBA00022730"/>
    </source>
</evidence>
<proteinExistence type="inferred from homology"/>
<dbReference type="Pfam" id="PF00347">
    <property type="entry name" value="Ribosomal_L6"/>
    <property type="match status" value="2"/>
</dbReference>
<evidence type="ECO:0000259" key="9">
    <source>
        <dbReference type="Pfam" id="PF00347"/>
    </source>
</evidence>
<evidence type="ECO:0000313" key="10">
    <source>
        <dbReference type="EMBL" id="SMC35846.1"/>
    </source>
</evidence>
<name>A0A1W1YIA1_9BACT</name>
<keyword evidence="11" id="KW-1185">Reference proteome</keyword>
<evidence type="ECO:0000256" key="8">
    <source>
        <dbReference type="RuleBase" id="RU003870"/>
    </source>
</evidence>
<evidence type="ECO:0000256" key="6">
    <source>
        <dbReference type="HAMAP-Rule" id="MF_01365"/>
    </source>
</evidence>
<dbReference type="SUPFAM" id="SSF56053">
    <property type="entry name" value="Ribosomal protein L6"/>
    <property type="match status" value="2"/>
</dbReference>
<comment type="similarity">
    <text evidence="1 6 7">Belongs to the universal ribosomal protein uL6 family.</text>
</comment>
<dbReference type="InterPro" id="IPR036789">
    <property type="entry name" value="Ribosomal_uL6-like_a/b-dom_sf"/>
</dbReference>
<dbReference type="FunFam" id="3.90.930.12:FF:000002">
    <property type="entry name" value="50S ribosomal protein L6"/>
    <property type="match status" value="1"/>
</dbReference>
<dbReference type="AlphaFoldDB" id="A0A1W1YIA1"/>
<accession>A0A1W1YIA1</accession>
<dbReference type="EMBL" id="FWXY01000001">
    <property type="protein sequence ID" value="SMC35846.1"/>
    <property type="molecule type" value="Genomic_DNA"/>
</dbReference>
<dbReference type="PANTHER" id="PTHR11655:SF14">
    <property type="entry name" value="LARGE RIBOSOMAL SUBUNIT PROTEIN UL6M"/>
    <property type="match status" value="1"/>
</dbReference>
<evidence type="ECO:0000313" key="11">
    <source>
        <dbReference type="Proteomes" id="UP000192418"/>
    </source>
</evidence>
<keyword evidence="2 6" id="KW-0699">rRNA-binding</keyword>
<keyword evidence="5 6" id="KW-0687">Ribonucleoprotein</keyword>
<dbReference type="InterPro" id="IPR019906">
    <property type="entry name" value="Ribosomal_uL6_bac-type"/>
</dbReference>
<dbReference type="PANTHER" id="PTHR11655">
    <property type="entry name" value="60S/50S RIBOSOMAL PROTEIN L6/L9"/>
    <property type="match status" value="1"/>
</dbReference>
<dbReference type="GO" id="GO:0006412">
    <property type="term" value="P:translation"/>
    <property type="evidence" value="ECO:0007669"/>
    <property type="project" value="UniProtKB-UniRule"/>
</dbReference>
<dbReference type="InterPro" id="IPR002358">
    <property type="entry name" value="Ribosomal_uL6_CS"/>
</dbReference>
<dbReference type="PROSITE" id="PS00525">
    <property type="entry name" value="RIBOSOMAL_L6_1"/>
    <property type="match status" value="1"/>
</dbReference>
<dbReference type="PIRSF" id="PIRSF002162">
    <property type="entry name" value="Ribosomal_L6"/>
    <property type="match status" value="1"/>
</dbReference>
<dbReference type="InterPro" id="IPR020040">
    <property type="entry name" value="Ribosomal_uL6_a/b-dom"/>
</dbReference>
<evidence type="ECO:0000256" key="3">
    <source>
        <dbReference type="ARBA" id="ARBA00022884"/>
    </source>
</evidence>
<evidence type="ECO:0000256" key="7">
    <source>
        <dbReference type="RuleBase" id="RU003869"/>
    </source>
</evidence>
<keyword evidence="4 6" id="KW-0689">Ribosomal protein</keyword>
<dbReference type="RefSeq" id="WP_084066379.1">
    <property type="nucleotide sequence ID" value="NZ_FWXY01000001.1"/>
</dbReference>
<dbReference type="InterPro" id="IPR000702">
    <property type="entry name" value="Ribosomal_uL6-like"/>
</dbReference>
<evidence type="ECO:0000256" key="1">
    <source>
        <dbReference type="ARBA" id="ARBA00009356"/>
    </source>
</evidence>
<feature type="domain" description="Large ribosomal subunit protein uL6 alpha-beta" evidence="9">
    <location>
        <begin position="91"/>
        <end position="164"/>
    </location>
</feature>
<sequence length="179" mass="19468">MSRIGKKPVQIPEKVEIALTDDSIAVKGALGSLQRSLHPAVTIKIEEDRLLVSPVNEDRKTVALQGLYRSLIQNMVIGVTTGYVKTLLLNGIGYRAEAKGSQLILNVGYSNPVDFTLPDGVTAKVDKNTQITLSSIDKEVLGETAARIRKVRPPEPYKGKGIMYSDERIIRKAGKAAAK</sequence>
<evidence type="ECO:0000256" key="4">
    <source>
        <dbReference type="ARBA" id="ARBA00022980"/>
    </source>
</evidence>
<comment type="function">
    <text evidence="6 8">This protein binds to the 23S rRNA, and is important in its secondary structure. It is located near the subunit interface in the base of the L7/L12 stalk, and near the tRNA binding site of the peptidyltransferase center.</text>
</comment>
<dbReference type="OrthoDB" id="9805007at2"/>
<reference evidence="10 11" key="1">
    <citation type="submission" date="2017-04" db="EMBL/GenBank/DDBJ databases">
        <authorList>
            <person name="Afonso C.L."/>
            <person name="Miller P.J."/>
            <person name="Scott M.A."/>
            <person name="Spackman E."/>
            <person name="Goraichik I."/>
            <person name="Dimitrov K.M."/>
            <person name="Suarez D.L."/>
            <person name="Swayne D.E."/>
        </authorList>
    </citation>
    <scope>NUCLEOTIDE SEQUENCE [LARGE SCALE GENOMIC DNA]</scope>
    <source>
        <strain evidence="10 11">DSM 3385</strain>
    </source>
</reference>
<organism evidence="10 11">
    <name type="scientific">Desulfocicer vacuolatum DSM 3385</name>
    <dbReference type="NCBI Taxonomy" id="1121400"/>
    <lineage>
        <taxon>Bacteria</taxon>
        <taxon>Pseudomonadati</taxon>
        <taxon>Thermodesulfobacteriota</taxon>
        <taxon>Desulfobacteria</taxon>
        <taxon>Desulfobacterales</taxon>
        <taxon>Desulfobacteraceae</taxon>
        <taxon>Desulfocicer</taxon>
    </lineage>
</organism>
<dbReference type="NCBIfam" id="TIGR03654">
    <property type="entry name" value="L6_bact"/>
    <property type="match status" value="1"/>
</dbReference>
<feature type="domain" description="Large ribosomal subunit protein uL6 alpha-beta" evidence="9">
    <location>
        <begin position="11"/>
        <end position="82"/>
    </location>
</feature>
<evidence type="ECO:0000256" key="5">
    <source>
        <dbReference type="ARBA" id="ARBA00023274"/>
    </source>
</evidence>
<dbReference type="FunFam" id="3.90.930.12:FF:000001">
    <property type="entry name" value="50S ribosomal protein L6"/>
    <property type="match status" value="1"/>
</dbReference>
<gene>
    <name evidence="6" type="primary">rplF</name>
    <name evidence="10" type="ORF">SAMN02746065_10149</name>
</gene>
<keyword evidence="3 6" id="KW-0694">RNA-binding</keyword>
<dbReference type="Proteomes" id="UP000192418">
    <property type="component" value="Unassembled WGS sequence"/>
</dbReference>
<dbReference type="GO" id="GO:0022625">
    <property type="term" value="C:cytosolic large ribosomal subunit"/>
    <property type="evidence" value="ECO:0007669"/>
    <property type="project" value="UniProtKB-UniRule"/>
</dbReference>
<dbReference type="STRING" id="1121400.SAMN02746065_10149"/>
<comment type="subunit">
    <text evidence="6">Part of the 50S ribosomal subunit.</text>
</comment>
<dbReference type="Gene3D" id="3.90.930.12">
    <property type="entry name" value="Ribosomal protein L6, alpha-beta domain"/>
    <property type="match status" value="2"/>
</dbReference>
<dbReference type="HAMAP" id="MF_01365_B">
    <property type="entry name" value="Ribosomal_uL6_B"/>
    <property type="match status" value="1"/>
</dbReference>
<dbReference type="GO" id="GO:0003735">
    <property type="term" value="F:structural constituent of ribosome"/>
    <property type="evidence" value="ECO:0007669"/>
    <property type="project" value="UniProtKB-UniRule"/>
</dbReference>
<protein>
    <recommendedName>
        <fullName evidence="6">Large ribosomal subunit protein uL6</fullName>
    </recommendedName>
</protein>